<dbReference type="InterPro" id="IPR023198">
    <property type="entry name" value="PGP-like_dom2"/>
</dbReference>
<dbReference type="EMBL" id="BLVP01000035">
    <property type="protein sequence ID" value="GFM38127.1"/>
    <property type="molecule type" value="Genomic_DNA"/>
</dbReference>
<dbReference type="SUPFAM" id="SSF56784">
    <property type="entry name" value="HAD-like"/>
    <property type="match status" value="1"/>
</dbReference>
<evidence type="ECO:0000256" key="3">
    <source>
        <dbReference type="ARBA" id="ARBA00006171"/>
    </source>
</evidence>
<gene>
    <name evidence="5" type="ORF">DSM19430T_28110</name>
</gene>
<evidence type="ECO:0000313" key="6">
    <source>
        <dbReference type="Proteomes" id="UP000503820"/>
    </source>
</evidence>
<dbReference type="PANTHER" id="PTHR43434">
    <property type="entry name" value="PHOSPHOGLYCOLATE PHOSPHATASE"/>
    <property type="match status" value="1"/>
</dbReference>
<dbReference type="SFLD" id="SFLDG01129">
    <property type="entry name" value="C1.5:_HAD__Beta-PGM__Phosphata"/>
    <property type="match status" value="1"/>
</dbReference>
<dbReference type="Gene3D" id="3.40.50.1000">
    <property type="entry name" value="HAD superfamily/HAD-like"/>
    <property type="match status" value="1"/>
</dbReference>
<name>A0A7J0BWP7_9BACT</name>
<dbReference type="SFLD" id="SFLDS00003">
    <property type="entry name" value="Haloacid_Dehalogenase"/>
    <property type="match status" value="1"/>
</dbReference>
<dbReference type="InterPro" id="IPR050155">
    <property type="entry name" value="HAD-like_hydrolase_sf"/>
</dbReference>
<dbReference type="AlphaFoldDB" id="A0A7J0BWP7"/>
<evidence type="ECO:0000256" key="2">
    <source>
        <dbReference type="ARBA" id="ARBA00004818"/>
    </source>
</evidence>
<dbReference type="GO" id="GO:0008967">
    <property type="term" value="F:phosphoglycolate phosphatase activity"/>
    <property type="evidence" value="ECO:0007669"/>
    <property type="project" value="UniProtKB-EC"/>
</dbReference>
<comment type="catalytic activity">
    <reaction evidence="1">
        <text>2-phosphoglycolate + H2O = glycolate + phosphate</text>
        <dbReference type="Rhea" id="RHEA:14369"/>
        <dbReference type="ChEBI" id="CHEBI:15377"/>
        <dbReference type="ChEBI" id="CHEBI:29805"/>
        <dbReference type="ChEBI" id="CHEBI:43474"/>
        <dbReference type="ChEBI" id="CHEBI:58033"/>
        <dbReference type="EC" id="3.1.3.18"/>
    </reaction>
</comment>
<dbReference type="Gene3D" id="1.10.150.240">
    <property type="entry name" value="Putative phosphatase, domain 2"/>
    <property type="match status" value="1"/>
</dbReference>
<reference evidence="5 6" key="1">
    <citation type="submission" date="2020-05" db="EMBL/GenBank/DDBJ databases">
        <title>Draft genome sequence of Desulfovibrio psychrotolerans JS1T.</title>
        <authorList>
            <person name="Ueno A."/>
            <person name="Tamazawa S."/>
            <person name="Tamamura S."/>
            <person name="Murakami T."/>
            <person name="Kiyama T."/>
            <person name="Inomata H."/>
            <person name="Amano Y."/>
            <person name="Miyakawa K."/>
            <person name="Tamaki H."/>
            <person name="Naganuma T."/>
            <person name="Kaneko K."/>
        </authorList>
    </citation>
    <scope>NUCLEOTIDE SEQUENCE [LARGE SCALE GENOMIC DNA]</scope>
    <source>
        <strain evidence="5 6">JS1</strain>
    </source>
</reference>
<comment type="caution">
    <text evidence="5">The sequence shown here is derived from an EMBL/GenBank/DDBJ whole genome shotgun (WGS) entry which is preliminary data.</text>
</comment>
<dbReference type="PANTHER" id="PTHR43434:SF1">
    <property type="entry name" value="PHOSPHOGLYCOLATE PHOSPHATASE"/>
    <property type="match status" value="1"/>
</dbReference>
<dbReference type="EC" id="3.1.3.18" evidence="4"/>
<dbReference type="GO" id="GO:0005829">
    <property type="term" value="C:cytosol"/>
    <property type="evidence" value="ECO:0007669"/>
    <property type="project" value="TreeGrafter"/>
</dbReference>
<comment type="pathway">
    <text evidence="2">Organic acid metabolism; glycolate biosynthesis; glycolate from 2-phosphoglycolate: step 1/1.</text>
</comment>
<protein>
    <recommendedName>
        <fullName evidence="4">phosphoglycolate phosphatase</fullName>
        <ecNumber evidence="4">3.1.3.18</ecNumber>
    </recommendedName>
</protein>
<dbReference type="InterPro" id="IPR036412">
    <property type="entry name" value="HAD-like_sf"/>
</dbReference>
<comment type="similarity">
    <text evidence="3">Belongs to the HAD-like hydrolase superfamily. CbbY/CbbZ/Gph/YieH family.</text>
</comment>
<evidence type="ECO:0000313" key="5">
    <source>
        <dbReference type="EMBL" id="GFM38127.1"/>
    </source>
</evidence>
<dbReference type="InterPro" id="IPR023214">
    <property type="entry name" value="HAD_sf"/>
</dbReference>
<dbReference type="RefSeq" id="WP_174410756.1">
    <property type="nucleotide sequence ID" value="NZ_BLVP01000035.1"/>
</dbReference>
<dbReference type="GO" id="GO:0006281">
    <property type="term" value="P:DNA repair"/>
    <property type="evidence" value="ECO:0007669"/>
    <property type="project" value="TreeGrafter"/>
</dbReference>
<keyword evidence="6" id="KW-1185">Reference proteome</keyword>
<evidence type="ECO:0000256" key="1">
    <source>
        <dbReference type="ARBA" id="ARBA00000830"/>
    </source>
</evidence>
<organism evidence="5 6">
    <name type="scientific">Desulfovibrio psychrotolerans</name>
    <dbReference type="NCBI Taxonomy" id="415242"/>
    <lineage>
        <taxon>Bacteria</taxon>
        <taxon>Pseudomonadati</taxon>
        <taxon>Thermodesulfobacteriota</taxon>
        <taxon>Desulfovibrionia</taxon>
        <taxon>Desulfovibrionales</taxon>
        <taxon>Desulfovibrionaceae</taxon>
        <taxon>Desulfovibrio</taxon>
    </lineage>
</organism>
<sequence>MPVSLIVFDCDGVILESVEAKTHAFGQVVAEFGPEAVARLITYHNANGGVSRYKKFEWFYAEVLDKSITEEQSQAMGRKFEELSFANVMSAPMVPGALEAIRSFHGRIPMYVASGAPHEELNVILKERGLSGYFEGIYGSPPGKTELLRLCIERAGVQAAETLMVGDSSTDLKAAEANGTLFYGRGKGFADSAWPWGEDLRPLFLDADLVFNHSNR</sequence>
<evidence type="ECO:0000256" key="4">
    <source>
        <dbReference type="ARBA" id="ARBA00013078"/>
    </source>
</evidence>
<accession>A0A7J0BWP7</accession>
<dbReference type="Proteomes" id="UP000503820">
    <property type="component" value="Unassembled WGS sequence"/>
</dbReference>
<proteinExistence type="inferred from homology"/>
<dbReference type="Pfam" id="PF00702">
    <property type="entry name" value="Hydrolase"/>
    <property type="match status" value="1"/>
</dbReference>